<evidence type="ECO:0000313" key="2">
    <source>
        <dbReference type="Proteomes" id="UP001595583"/>
    </source>
</evidence>
<name>A0ABV7K982_9HYPH</name>
<accession>A0ABV7K982</accession>
<protein>
    <submittedName>
        <fullName evidence="1">Uncharacterized protein</fullName>
    </submittedName>
</protein>
<organism evidence="1 2">
    <name type="scientific">Aquamicrobium soli</name>
    <dbReference type="NCBI Taxonomy" id="1811518"/>
    <lineage>
        <taxon>Bacteria</taxon>
        <taxon>Pseudomonadati</taxon>
        <taxon>Pseudomonadota</taxon>
        <taxon>Alphaproteobacteria</taxon>
        <taxon>Hyphomicrobiales</taxon>
        <taxon>Phyllobacteriaceae</taxon>
        <taxon>Aquamicrobium</taxon>
    </lineage>
</organism>
<dbReference type="Proteomes" id="UP001595583">
    <property type="component" value="Unassembled WGS sequence"/>
</dbReference>
<comment type="caution">
    <text evidence="1">The sequence shown here is derived from an EMBL/GenBank/DDBJ whole genome shotgun (WGS) entry which is preliminary data.</text>
</comment>
<reference evidence="2" key="1">
    <citation type="journal article" date="2019" name="Int. J. Syst. Evol. Microbiol.">
        <title>The Global Catalogue of Microorganisms (GCM) 10K type strain sequencing project: providing services to taxonomists for standard genome sequencing and annotation.</title>
        <authorList>
            <consortium name="The Broad Institute Genomics Platform"/>
            <consortium name="The Broad Institute Genome Sequencing Center for Infectious Disease"/>
            <person name="Wu L."/>
            <person name="Ma J."/>
        </authorList>
    </citation>
    <scope>NUCLEOTIDE SEQUENCE [LARGE SCALE GENOMIC DNA]</scope>
    <source>
        <strain evidence="2">KCTC 52165</strain>
    </source>
</reference>
<dbReference type="EMBL" id="JBHRTK010000012">
    <property type="protein sequence ID" value="MFC3206880.1"/>
    <property type="molecule type" value="Genomic_DNA"/>
</dbReference>
<dbReference type="RefSeq" id="WP_378220681.1">
    <property type="nucleotide sequence ID" value="NZ_JBHRTK010000012.1"/>
</dbReference>
<keyword evidence="2" id="KW-1185">Reference proteome</keyword>
<evidence type="ECO:0000313" key="1">
    <source>
        <dbReference type="EMBL" id="MFC3206880.1"/>
    </source>
</evidence>
<sequence length="63" mass="6987">MSVWQFTAAVEGFAKKQAGTKNQLSDAEKDDIWEWMNAGAEIVAREPKLPFNPGGVWPCETFG</sequence>
<proteinExistence type="predicted"/>
<gene>
    <name evidence="1" type="ORF">ACFOHJ_11705</name>
</gene>